<dbReference type="Proteomes" id="UP000185696">
    <property type="component" value="Unassembled WGS sequence"/>
</dbReference>
<evidence type="ECO:0000313" key="4">
    <source>
        <dbReference type="EMBL" id="OLF05983.1"/>
    </source>
</evidence>
<evidence type="ECO:0000313" key="5">
    <source>
        <dbReference type="Proteomes" id="UP000185696"/>
    </source>
</evidence>
<dbReference type="Pfam" id="PF13556">
    <property type="entry name" value="HTH_30"/>
    <property type="match status" value="2"/>
</dbReference>
<comment type="caution">
    <text evidence="4">The sequence shown here is derived from an EMBL/GenBank/DDBJ whole genome shotgun (WGS) entry which is preliminary data.</text>
</comment>
<gene>
    <name evidence="4" type="ORF">BLA60_33545</name>
</gene>
<dbReference type="OrthoDB" id="8026818at2"/>
<dbReference type="AlphaFoldDB" id="A0A7Z0WG45"/>
<dbReference type="PANTHER" id="PTHR33744:SF1">
    <property type="entry name" value="DNA-BINDING TRANSCRIPTIONAL ACTIVATOR ADER"/>
    <property type="match status" value="1"/>
</dbReference>
<feature type="domain" description="PucR C-terminal helix-turn-helix" evidence="2">
    <location>
        <begin position="423"/>
        <end position="482"/>
    </location>
</feature>
<name>A0A7Z0WG45_9PSEU</name>
<feature type="domain" description="PucR C-terminal helix-turn-helix" evidence="2">
    <location>
        <begin position="324"/>
        <end position="378"/>
    </location>
</feature>
<sequence>MPTRDTDDGQLRLVYQEASGPDGVARVLDLLARRLGGEAVLAGPAGEPTVVAPEGAGRLSRLVAGELAGDLARVRSGQVGSVAVHAGGYDVAVLPVGPAPERPVLVLAREGSLTSAHRGLVAAAVGPLWLCWRAAVAERRAARLDAADATVREAVLHLLMVGQVSGARRTAAALRPALPDLARVYIVSGTPGSRDRLSPRCREVFGERAWVVPCPVYGGHVIVIAPGGEDTPAALVEELTATVPETTVGVGLRVALRDLPVGYKQAFHALSVARNRPERFARFSPHGELGELLGEAGQAWARGTLAPLLAYRPARPQDPDAFELLATLLSWLDFGASAASQLKIHRNTLSARLTRIGTELDRDLSRFAIQAELNLALQLIDERPHPGNPPEPLGFDELFTLPEIRRWAEVQLSPLLGEDRRTLLTTVSTWFRHDLRTTAVASELGISAHGLRKRLARVEDLLGRALLRGPSARYDLYHALRVRSVTAGAG</sequence>
<feature type="domain" description="CdaR GGDEF-like" evidence="3">
    <location>
        <begin position="167"/>
        <end position="272"/>
    </location>
</feature>
<comment type="similarity">
    <text evidence="1">Belongs to the CdaR family.</text>
</comment>
<dbReference type="InterPro" id="IPR041522">
    <property type="entry name" value="CdaR_GGDEF"/>
</dbReference>
<keyword evidence="5" id="KW-1185">Reference proteome</keyword>
<evidence type="ECO:0000259" key="2">
    <source>
        <dbReference type="Pfam" id="PF13556"/>
    </source>
</evidence>
<proteinExistence type="inferred from homology"/>
<dbReference type="Gene3D" id="1.10.10.2840">
    <property type="entry name" value="PucR C-terminal helix-turn-helix domain"/>
    <property type="match status" value="2"/>
</dbReference>
<dbReference type="RefSeq" id="WP_075137073.1">
    <property type="nucleotide sequence ID" value="NZ_MSIF01000024.1"/>
</dbReference>
<dbReference type="InterPro" id="IPR051448">
    <property type="entry name" value="CdaR-like_regulators"/>
</dbReference>
<evidence type="ECO:0008006" key="6">
    <source>
        <dbReference type="Google" id="ProtNLM"/>
    </source>
</evidence>
<accession>A0A7Z0WG45</accession>
<dbReference type="PANTHER" id="PTHR33744">
    <property type="entry name" value="CARBOHYDRATE DIACID REGULATOR"/>
    <property type="match status" value="1"/>
</dbReference>
<dbReference type="InterPro" id="IPR042070">
    <property type="entry name" value="PucR_C-HTH_sf"/>
</dbReference>
<reference evidence="4 5" key="1">
    <citation type="submission" date="2016-12" db="EMBL/GenBank/DDBJ databases">
        <title>The draft genome sequence of Actinophytocola xinjiangensis.</title>
        <authorList>
            <person name="Wang W."/>
            <person name="Yuan L."/>
        </authorList>
    </citation>
    <scope>NUCLEOTIDE SEQUENCE [LARGE SCALE GENOMIC DNA]</scope>
    <source>
        <strain evidence="4 5">CGMCC 4.4663</strain>
    </source>
</reference>
<dbReference type="Pfam" id="PF17853">
    <property type="entry name" value="GGDEF_2"/>
    <property type="match status" value="1"/>
</dbReference>
<evidence type="ECO:0000256" key="1">
    <source>
        <dbReference type="ARBA" id="ARBA00006754"/>
    </source>
</evidence>
<organism evidence="4 5">
    <name type="scientific">Actinophytocola xinjiangensis</name>
    <dbReference type="NCBI Taxonomy" id="485602"/>
    <lineage>
        <taxon>Bacteria</taxon>
        <taxon>Bacillati</taxon>
        <taxon>Actinomycetota</taxon>
        <taxon>Actinomycetes</taxon>
        <taxon>Pseudonocardiales</taxon>
        <taxon>Pseudonocardiaceae</taxon>
    </lineage>
</organism>
<dbReference type="InterPro" id="IPR025736">
    <property type="entry name" value="PucR_C-HTH_dom"/>
</dbReference>
<protein>
    <recommendedName>
        <fullName evidence="6">PucR-like helix-turn-helix protein</fullName>
    </recommendedName>
</protein>
<dbReference type="EMBL" id="MSIF01000024">
    <property type="protein sequence ID" value="OLF05983.1"/>
    <property type="molecule type" value="Genomic_DNA"/>
</dbReference>
<evidence type="ECO:0000259" key="3">
    <source>
        <dbReference type="Pfam" id="PF17853"/>
    </source>
</evidence>